<dbReference type="InterPro" id="IPR020904">
    <property type="entry name" value="Sc_DH/Rdtase_CS"/>
</dbReference>
<dbReference type="Proteomes" id="UP001379235">
    <property type="component" value="Unassembled WGS sequence"/>
</dbReference>
<evidence type="ECO:0000256" key="1">
    <source>
        <dbReference type="ARBA" id="ARBA00023002"/>
    </source>
</evidence>
<protein>
    <submittedName>
        <fullName evidence="2">SDR family oxidoreductase</fullName>
    </submittedName>
</protein>
<reference evidence="2 3" key="1">
    <citation type="submission" date="2024-03" db="EMBL/GenBank/DDBJ databases">
        <authorList>
            <person name="Jo J.-H."/>
        </authorList>
    </citation>
    <scope>NUCLEOTIDE SEQUENCE [LARGE SCALE GENOMIC DNA]</scope>
    <source>
        <strain evidence="2 3">AS3R-12</strain>
    </source>
</reference>
<evidence type="ECO:0000313" key="2">
    <source>
        <dbReference type="EMBL" id="MEJ6009577.1"/>
    </source>
</evidence>
<proteinExistence type="predicted"/>
<keyword evidence="1" id="KW-0560">Oxidoreductase</keyword>
<dbReference type="PANTHER" id="PTHR43658:SF8">
    <property type="entry name" value="17-BETA-HYDROXYSTEROID DEHYDROGENASE 14-RELATED"/>
    <property type="match status" value="1"/>
</dbReference>
<dbReference type="Pfam" id="PF13561">
    <property type="entry name" value="adh_short_C2"/>
    <property type="match status" value="1"/>
</dbReference>
<dbReference type="Gene3D" id="3.40.50.720">
    <property type="entry name" value="NAD(P)-binding Rossmann-like Domain"/>
    <property type="match status" value="1"/>
</dbReference>
<keyword evidence="3" id="KW-1185">Reference proteome</keyword>
<dbReference type="RefSeq" id="WP_339965713.1">
    <property type="nucleotide sequence ID" value="NZ_JBBHJY010000002.1"/>
</dbReference>
<name>A0ABU8S6S5_9SPHN</name>
<sequence>MKIDNTIAAVVTGGSSGLGKATVQALAAAGVKVAIFDINEDVGEALAKEVGGVFCNVNIMDEESVEAGFAKARAANGQERLVVHCAMVAGGGKTVGWDKENNCYKRATTEGFAKSMEGIATASFRVASIAALGMANSQPLNEDGERGCIILTSSVASQDGQMGQVAYGGGKGAVNSMVLPMARDLMDVGIRVNAILPGTFATPPMLGVKAKAPAIYENLEKAVPFPKRLGMPEEFASLALEIARNTYMNAQLLRLDGGIRFQPK</sequence>
<dbReference type="SUPFAM" id="SSF51735">
    <property type="entry name" value="NAD(P)-binding Rossmann-fold domains"/>
    <property type="match status" value="1"/>
</dbReference>
<evidence type="ECO:0000313" key="3">
    <source>
        <dbReference type="Proteomes" id="UP001379235"/>
    </source>
</evidence>
<dbReference type="InterPro" id="IPR002347">
    <property type="entry name" value="SDR_fam"/>
</dbReference>
<dbReference type="PRINTS" id="PR00081">
    <property type="entry name" value="GDHRDH"/>
</dbReference>
<comment type="caution">
    <text evidence="2">The sequence shown here is derived from an EMBL/GenBank/DDBJ whole genome shotgun (WGS) entry which is preliminary data.</text>
</comment>
<organism evidence="2 3">
    <name type="scientific">Novosphingobium aquae</name>
    <dbReference type="NCBI Taxonomy" id="3133435"/>
    <lineage>
        <taxon>Bacteria</taxon>
        <taxon>Pseudomonadati</taxon>
        <taxon>Pseudomonadota</taxon>
        <taxon>Alphaproteobacteria</taxon>
        <taxon>Sphingomonadales</taxon>
        <taxon>Sphingomonadaceae</taxon>
        <taxon>Novosphingobium</taxon>
    </lineage>
</organism>
<dbReference type="PROSITE" id="PS00061">
    <property type="entry name" value="ADH_SHORT"/>
    <property type="match status" value="1"/>
</dbReference>
<accession>A0ABU8S6S5</accession>
<gene>
    <name evidence="2" type="ORF">WG900_06560</name>
</gene>
<dbReference type="PANTHER" id="PTHR43658">
    <property type="entry name" value="SHORT-CHAIN DEHYDROGENASE/REDUCTASE"/>
    <property type="match status" value="1"/>
</dbReference>
<dbReference type="EMBL" id="JBBHJY010000002">
    <property type="protein sequence ID" value="MEJ6009577.1"/>
    <property type="molecule type" value="Genomic_DNA"/>
</dbReference>
<dbReference type="InterPro" id="IPR036291">
    <property type="entry name" value="NAD(P)-bd_dom_sf"/>
</dbReference>